<sequence length="15" mass="1668">MEISPELKGTSIHLI</sequence>
<accession>A0A699R139</accession>
<feature type="non-terminal residue" evidence="1">
    <location>
        <position position="15"/>
    </location>
</feature>
<evidence type="ECO:0000313" key="1">
    <source>
        <dbReference type="EMBL" id="GFC79860.1"/>
    </source>
</evidence>
<organism evidence="1">
    <name type="scientific">Tanacetum cinerariifolium</name>
    <name type="common">Dalmatian daisy</name>
    <name type="synonym">Chrysanthemum cinerariifolium</name>
    <dbReference type="NCBI Taxonomy" id="118510"/>
    <lineage>
        <taxon>Eukaryota</taxon>
        <taxon>Viridiplantae</taxon>
        <taxon>Streptophyta</taxon>
        <taxon>Embryophyta</taxon>
        <taxon>Tracheophyta</taxon>
        <taxon>Spermatophyta</taxon>
        <taxon>Magnoliopsida</taxon>
        <taxon>eudicotyledons</taxon>
        <taxon>Gunneridae</taxon>
        <taxon>Pentapetalae</taxon>
        <taxon>asterids</taxon>
        <taxon>campanulids</taxon>
        <taxon>Asterales</taxon>
        <taxon>Asteraceae</taxon>
        <taxon>Asteroideae</taxon>
        <taxon>Anthemideae</taxon>
        <taxon>Anthemidinae</taxon>
        <taxon>Tanacetum</taxon>
    </lineage>
</organism>
<reference evidence="1" key="1">
    <citation type="journal article" date="2019" name="Sci. Rep.">
        <title>Draft genome of Tanacetum cinerariifolium, the natural source of mosquito coil.</title>
        <authorList>
            <person name="Yamashiro T."/>
            <person name="Shiraishi A."/>
            <person name="Satake H."/>
            <person name="Nakayama K."/>
        </authorList>
    </citation>
    <scope>NUCLEOTIDE SEQUENCE</scope>
</reference>
<dbReference type="EMBL" id="BKCJ011072376">
    <property type="protein sequence ID" value="GFC79860.1"/>
    <property type="molecule type" value="Genomic_DNA"/>
</dbReference>
<proteinExistence type="predicted"/>
<comment type="caution">
    <text evidence="1">The sequence shown here is derived from an EMBL/GenBank/DDBJ whole genome shotgun (WGS) entry which is preliminary data.</text>
</comment>
<protein>
    <submittedName>
        <fullName evidence="1">Uncharacterized protein</fullName>
    </submittedName>
</protein>
<gene>
    <name evidence="1" type="ORF">Tci_851830</name>
</gene>
<name>A0A699R139_TANCI</name>